<evidence type="ECO:0000256" key="6">
    <source>
        <dbReference type="ARBA" id="ARBA00023141"/>
    </source>
</evidence>
<dbReference type="AlphaFoldDB" id="A0A2S5R8D2"/>
<dbReference type="FunFam" id="3.20.20.70:FF:000037">
    <property type="entry name" value="Tryptophan synthase alpha chain"/>
    <property type="match status" value="1"/>
</dbReference>
<dbReference type="EC" id="4.2.1.20" evidence="9"/>
<dbReference type="Pfam" id="PF00290">
    <property type="entry name" value="Trp_syntA"/>
    <property type="match status" value="1"/>
</dbReference>
<dbReference type="HAMAP" id="MF_00131">
    <property type="entry name" value="Trp_synth_alpha"/>
    <property type="match status" value="1"/>
</dbReference>
<dbReference type="PROSITE" id="PS00167">
    <property type="entry name" value="TRP_SYNTHASE_ALPHA"/>
    <property type="match status" value="1"/>
</dbReference>
<gene>
    <name evidence="9" type="primary">trpA</name>
    <name evidence="11" type="ORF">HCUR_01134</name>
</gene>
<protein>
    <recommendedName>
        <fullName evidence="9">Tryptophan synthase alpha chain</fullName>
        <ecNumber evidence="9">4.2.1.20</ecNumber>
    </recommendedName>
</protein>
<feature type="active site" description="Proton acceptor" evidence="9">
    <location>
        <position position="54"/>
    </location>
</feature>
<comment type="function">
    <text evidence="1 9">The alpha subunit is responsible for the aldol cleavage of indoleglycerol phosphate to indole and glyceraldehyde 3-phosphate.</text>
</comment>
<dbReference type="EMBL" id="PHHC01000105">
    <property type="protein sequence ID" value="PPE03395.1"/>
    <property type="molecule type" value="Genomic_DNA"/>
</dbReference>
<dbReference type="PANTHER" id="PTHR43406:SF1">
    <property type="entry name" value="TRYPTOPHAN SYNTHASE ALPHA CHAIN, CHLOROPLASTIC"/>
    <property type="match status" value="1"/>
</dbReference>
<dbReference type="RefSeq" id="WP_104207097.1">
    <property type="nucleotide sequence ID" value="NZ_PHHC01000105.1"/>
</dbReference>
<evidence type="ECO:0000256" key="10">
    <source>
        <dbReference type="RuleBase" id="RU003662"/>
    </source>
</evidence>
<comment type="similarity">
    <text evidence="9 10">Belongs to the TrpA family.</text>
</comment>
<dbReference type="OrthoDB" id="9804578at2"/>
<keyword evidence="4 9" id="KW-0028">Amino-acid biosynthesis</keyword>
<comment type="caution">
    <text evidence="11">The sequence shown here is derived from an EMBL/GenBank/DDBJ whole genome shotgun (WGS) entry which is preliminary data.</text>
</comment>
<dbReference type="NCBIfam" id="TIGR00262">
    <property type="entry name" value="trpA"/>
    <property type="match status" value="1"/>
</dbReference>
<reference evidence="11 12" key="1">
    <citation type="submission" date="2017-11" db="EMBL/GenBank/DDBJ databases">
        <title>Comparative genomic analysis of Holospora spp., intranuclear symbionts of paramecia.</title>
        <authorList>
            <person name="Garushyants S.K."/>
            <person name="Beliavskaya A."/>
            <person name="Malko D.B."/>
            <person name="Logacheva M.D."/>
            <person name="Rautian M.S."/>
            <person name="Gelfand M.S."/>
        </authorList>
    </citation>
    <scope>NUCLEOTIDE SEQUENCE [LARGE SCALE GENOMIC DNA]</scope>
    <source>
        <strain evidence="12">02AZ16</strain>
    </source>
</reference>
<dbReference type="Gene3D" id="3.20.20.70">
    <property type="entry name" value="Aldolase class I"/>
    <property type="match status" value="1"/>
</dbReference>
<dbReference type="InterPro" id="IPR013785">
    <property type="entry name" value="Aldolase_TIM"/>
</dbReference>
<evidence type="ECO:0000256" key="8">
    <source>
        <dbReference type="ARBA" id="ARBA00049047"/>
    </source>
</evidence>
<dbReference type="GO" id="GO:0004834">
    <property type="term" value="F:tryptophan synthase activity"/>
    <property type="evidence" value="ECO:0007669"/>
    <property type="project" value="UniProtKB-UniRule"/>
</dbReference>
<feature type="active site" description="Proton acceptor" evidence="9">
    <location>
        <position position="43"/>
    </location>
</feature>
<evidence type="ECO:0000313" key="12">
    <source>
        <dbReference type="Proteomes" id="UP000239425"/>
    </source>
</evidence>
<evidence type="ECO:0000313" key="11">
    <source>
        <dbReference type="EMBL" id="PPE03395.1"/>
    </source>
</evidence>
<evidence type="ECO:0000256" key="3">
    <source>
        <dbReference type="ARBA" id="ARBA00011270"/>
    </source>
</evidence>
<evidence type="ECO:0000256" key="2">
    <source>
        <dbReference type="ARBA" id="ARBA00004733"/>
    </source>
</evidence>
<dbReference type="SUPFAM" id="SSF51366">
    <property type="entry name" value="Ribulose-phoshate binding barrel"/>
    <property type="match status" value="1"/>
</dbReference>
<dbReference type="CDD" id="cd04724">
    <property type="entry name" value="Tryptophan_synthase_alpha"/>
    <property type="match status" value="1"/>
</dbReference>
<evidence type="ECO:0000256" key="5">
    <source>
        <dbReference type="ARBA" id="ARBA00022822"/>
    </source>
</evidence>
<keyword evidence="7 9" id="KW-0456">Lyase</keyword>
<keyword evidence="12" id="KW-1185">Reference proteome</keyword>
<dbReference type="PANTHER" id="PTHR43406">
    <property type="entry name" value="TRYPTOPHAN SYNTHASE, ALPHA CHAIN"/>
    <property type="match status" value="1"/>
</dbReference>
<dbReference type="InterPro" id="IPR018204">
    <property type="entry name" value="Trp_synthase_alpha_AS"/>
</dbReference>
<evidence type="ECO:0000256" key="7">
    <source>
        <dbReference type="ARBA" id="ARBA00023239"/>
    </source>
</evidence>
<accession>A0A2S5R8D2</accession>
<comment type="subunit">
    <text evidence="3 9">Tetramer of two alpha and two beta chains.</text>
</comment>
<keyword evidence="6 9" id="KW-0057">Aromatic amino acid biosynthesis</keyword>
<organism evidence="11 12">
    <name type="scientific">Holospora curviuscula</name>
    <dbReference type="NCBI Taxonomy" id="1082868"/>
    <lineage>
        <taxon>Bacteria</taxon>
        <taxon>Pseudomonadati</taxon>
        <taxon>Pseudomonadota</taxon>
        <taxon>Alphaproteobacteria</taxon>
        <taxon>Holosporales</taxon>
        <taxon>Holosporaceae</taxon>
        <taxon>Holospora</taxon>
    </lineage>
</organism>
<keyword evidence="5 9" id="KW-0822">Tryptophan biosynthesis</keyword>
<proteinExistence type="inferred from homology"/>
<dbReference type="UniPathway" id="UPA00035">
    <property type="reaction ID" value="UER00044"/>
</dbReference>
<evidence type="ECO:0000256" key="9">
    <source>
        <dbReference type="HAMAP-Rule" id="MF_00131"/>
    </source>
</evidence>
<name>A0A2S5R8D2_9PROT</name>
<comment type="pathway">
    <text evidence="2 9">Amino-acid biosynthesis; L-tryptophan biosynthesis; L-tryptophan from chorismate: step 5/5.</text>
</comment>
<evidence type="ECO:0000256" key="4">
    <source>
        <dbReference type="ARBA" id="ARBA00022605"/>
    </source>
</evidence>
<dbReference type="GO" id="GO:0005829">
    <property type="term" value="C:cytosol"/>
    <property type="evidence" value="ECO:0007669"/>
    <property type="project" value="TreeGrafter"/>
</dbReference>
<comment type="catalytic activity">
    <reaction evidence="8 9">
        <text>(1S,2R)-1-C-(indol-3-yl)glycerol 3-phosphate + L-serine = D-glyceraldehyde 3-phosphate + L-tryptophan + H2O</text>
        <dbReference type="Rhea" id="RHEA:10532"/>
        <dbReference type="ChEBI" id="CHEBI:15377"/>
        <dbReference type="ChEBI" id="CHEBI:33384"/>
        <dbReference type="ChEBI" id="CHEBI:57912"/>
        <dbReference type="ChEBI" id="CHEBI:58866"/>
        <dbReference type="ChEBI" id="CHEBI:59776"/>
        <dbReference type="EC" id="4.2.1.20"/>
    </reaction>
</comment>
<sequence>MIKAAFDKHKSIFIPFIMAGHPNLAVSTKAVMALARAGADIIELGVPFSDPIADGPVNQRAAELAIGNGMNLGEVLTQVQAIRSMGCKTPIILFTYLNPILAFGYGKFCHQAKAAGIDGVLVVDLPPEEGEDFYAILQEAGLEIVLLVSPTTDPARLPIYIKRKPCFIYYISRLSVTGIQQDLSNTLEEELHDLRKTITNTKIAVGFGISSIEQAKYVSHIADGVIIGSKLVSTLETSGIGAFEDKVKEFADIIHGGNL</sequence>
<dbReference type="InterPro" id="IPR002028">
    <property type="entry name" value="Trp_synthase_suA"/>
</dbReference>
<evidence type="ECO:0000256" key="1">
    <source>
        <dbReference type="ARBA" id="ARBA00003365"/>
    </source>
</evidence>
<dbReference type="Proteomes" id="UP000239425">
    <property type="component" value="Unassembled WGS sequence"/>
</dbReference>
<dbReference type="InterPro" id="IPR011060">
    <property type="entry name" value="RibuloseP-bd_barrel"/>
</dbReference>